<dbReference type="OrthoDB" id="958254at2759"/>
<evidence type="ECO:0000313" key="2">
    <source>
        <dbReference type="Proteomes" id="UP000002038"/>
    </source>
</evidence>
<protein>
    <submittedName>
        <fullName evidence="1">Uncharacterized protein</fullName>
    </submittedName>
</protein>
<dbReference type="RefSeq" id="XP_031576090.1">
    <property type="nucleotide sequence ID" value="XM_031720091.1"/>
</dbReference>
<name>A0A179UAH1_BLAGS</name>
<dbReference type="AlphaFoldDB" id="A0A179UAH1"/>
<accession>A0A179UAH1</accession>
<dbReference type="KEGG" id="bgh:BDBG_00877"/>
<dbReference type="STRING" id="559298.A0A179UAH1"/>
<dbReference type="GeneID" id="8507647"/>
<dbReference type="EMBL" id="GG657448">
    <property type="protein sequence ID" value="OAT04289.1"/>
    <property type="molecule type" value="Genomic_DNA"/>
</dbReference>
<dbReference type="VEuPathDB" id="FungiDB:BDBG_00877"/>
<reference evidence="2" key="1">
    <citation type="journal article" date="2015" name="PLoS Genet.">
        <title>The dynamic genome and transcriptome of the human fungal pathogen Blastomyces and close relative Emmonsia.</title>
        <authorList>
            <person name="Munoz J.F."/>
            <person name="Gauthier G.M."/>
            <person name="Desjardins C.A."/>
            <person name="Gallo J.E."/>
            <person name="Holder J."/>
            <person name="Sullivan T.D."/>
            <person name="Marty A.J."/>
            <person name="Carmen J.C."/>
            <person name="Chen Z."/>
            <person name="Ding L."/>
            <person name="Gujja S."/>
            <person name="Magrini V."/>
            <person name="Misas E."/>
            <person name="Mitreva M."/>
            <person name="Priest M."/>
            <person name="Saif S."/>
            <person name="Whiston E.A."/>
            <person name="Young S."/>
            <person name="Zeng Q."/>
            <person name="Goldman W.E."/>
            <person name="Mardis E.R."/>
            <person name="Taylor J.W."/>
            <person name="McEwen J.G."/>
            <person name="Clay O.K."/>
            <person name="Klein B.S."/>
            <person name="Cuomo C.A."/>
        </authorList>
    </citation>
    <scope>NUCLEOTIDE SEQUENCE [LARGE SCALE GENOMIC DNA]</scope>
    <source>
        <strain evidence="2">SLH14081</strain>
    </source>
</reference>
<organism evidence="1 2">
    <name type="scientific">Blastomyces gilchristii (strain SLH14081)</name>
    <name type="common">Blastomyces dermatitidis</name>
    <dbReference type="NCBI Taxonomy" id="559298"/>
    <lineage>
        <taxon>Eukaryota</taxon>
        <taxon>Fungi</taxon>
        <taxon>Dikarya</taxon>
        <taxon>Ascomycota</taxon>
        <taxon>Pezizomycotina</taxon>
        <taxon>Eurotiomycetes</taxon>
        <taxon>Eurotiomycetidae</taxon>
        <taxon>Onygenales</taxon>
        <taxon>Ajellomycetaceae</taxon>
        <taxon>Blastomyces</taxon>
    </lineage>
</organism>
<gene>
    <name evidence="1" type="ORF">BDBG_00877</name>
</gene>
<evidence type="ECO:0000313" key="1">
    <source>
        <dbReference type="EMBL" id="OAT04289.1"/>
    </source>
</evidence>
<dbReference type="Proteomes" id="UP000002038">
    <property type="component" value="Unassembled WGS sequence"/>
</dbReference>
<proteinExistence type="predicted"/>
<keyword evidence="2" id="KW-1185">Reference proteome</keyword>
<sequence length="135" mass="14997">MFMLCAANLPFPPGAQTQNKTPIVRSLGFANCLLASYNKIPERELIEDCSLEFDLDFGALNVYVSRQVDEDDDPDGVSGLALLTTNFKRNTTLGINEKIWCIRDGHTWKDCQPHGDETPTLVDEINRLYGNSGSS</sequence>